<dbReference type="Gene3D" id="3.40.50.1970">
    <property type="match status" value="1"/>
</dbReference>
<keyword evidence="3" id="KW-0862">Zinc</keyword>
<comment type="cofactor">
    <cofactor evidence="3">
        <name>Zn(2+)</name>
        <dbReference type="ChEBI" id="CHEBI:29105"/>
    </cofactor>
    <text evidence="3">Binds 1 zinc ion per subunit.</text>
</comment>
<dbReference type="Pfam" id="PF00465">
    <property type="entry name" value="Fe-ADH"/>
    <property type="match status" value="1"/>
</dbReference>
<keyword evidence="4" id="KW-0520">NAD</keyword>
<evidence type="ECO:0000256" key="4">
    <source>
        <dbReference type="PIRSR" id="PIRSR000112-3"/>
    </source>
</evidence>
<comment type="caution">
    <text evidence="6">The sequence shown here is derived from an EMBL/GenBank/DDBJ whole genome shotgun (WGS) entry which is preliminary data.</text>
</comment>
<dbReference type="PANTHER" id="PTHR43616">
    <property type="entry name" value="GLYCEROL DEHYDROGENASE"/>
    <property type="match status" value="1"/>
</dbReference>
<dbReference type="InterPro" id="IPR001670">
    <property type="entry name" value="ADH_Fe/GldA"/>
</dbReference>
<evidence type="ECO:0000313" key="6">
    <source>
        <dbReference type="EMBL" id="PXW87315.1"/>
    </source>
</evidence>
<feature type="binding site" evidence="3">
    <location>
        <position position="170"/>
    </location>
    <ligand>
        <name>glycerol</name>
        <dbReference type="ChEBI" id="CHEBI:17754"/>
    </ligand>
</feature>
<keyword evidence="1 3" id="KW-0479">Metal-binding</keyword>
<dbReference type="CDD" id="cd08172">
    <property type="entry name" value="GlyDH-like"/>
    <property type="match status" value="1"/>
</dbReference>
<evidence type="ECO:0000256" key="1">
    <source>
        <dbReference type="ARBA" id="ARBA00022723"/>
    </source>
</evidence>
<feature type="binding site" evidence="3">
    <location>
        <position position="271"/>
    </location>
    <ligand>
        <name>glycerol</name>
        <dbReference type="ChEBI" id="CHEBI:17754"/>
    </ligand>
</feature>
<evidence type="ECO:0000256" key="2">
    <source>
        <dbReference type="ARBA" id="ARBA00023002"/>
    </source>
</evidence>
<dbReference type="GO" id="GO:0046872">
    <property type="term" value="F:metal ion binding"/>
    <property type="evidence" value="ECO:0007669"/>
    <property type="project" value="UniProtKB-KW"/>
</dbReference>
<dbReference type="EMBL" id="QJJR01000016">
    <property type="protein sequence ID" value="PXW87315.1"/>
    <property type="molecule type" value="Genomic_DNA"/>
</dbReference>
<feature type="domain" description="Alcohol dehydrogenase iron-type/glycerol dehydrogenase GldA" evidence="5">
    <location>
        <begin position="10"/>
        <end position="140"/>
    </location>
</feature>
<keyword evidence="2" id="KW-0560">Oxidoreductase</keyword>
<feature type="binding site" evidence="4">
    <location>
        <begin position="115"/>
        <end position="118"/>
    </location>
    <ligand>
        <name>NAD(+)</name>
        <dbReference type="ChEBI" id="CHEBI:57540"/>
    </ligand>
</feature>
<feature type="binding site" evidence="3">
    <location>
        <position position="254"/>
    </location>
    <ligand>
        <name>glycerol</name>
        <dbReference type="ChEBI" id="CHEBI:17754"/>
    </ligand>
</feature>
<dbReference type="SUPFAM" id="SSF56796">
    <property type="entry name" value="Dehydroquinate synthase-like"/>
    <property type="match status" value="1"/>
</dbReference>
<feature type="binding site" evidence="4">
    <location>
        <position position="130"/>
    </location>
    <ligand>
        <name>NAD(+)</name>
        <dbReference type="ChEBI" id="CHEBI:57540"/>
    </ligand>
</feature>
<sequence length="361" mass="39295">MTTIKVQGSPNIYRHHEGALVEMKQIILRQGFNQGLLVTGEKSWQQAGQEIDALDLPLKKEVYRGECSRTEVERLKQVAIAMNADYLLAVGGGKVIDVTKATAASLGLPYVIVPTLASNCAAFTPLSVFYTDEGVFTDHVVFDQAAFMVAVEPRIILTTPKDYLRAGIGDTLAKWYEAKPLVEALEEYPVAVEISQYAAKLCRDVLIDLGEIARTDHHDGKATAAFTKVVDTIIMASGMVGGFGEHYGRISGAHSIHNGLTVLSETHAHLHGDKVAYGILVQLALFEAWEDIDALLPFYHALGLPTAFSDLNIGGDLLEKFNAVAVHATKPGESIHLLGVIDHVKLADAMHQLETYVQHTD</sequence>
<evidence type="ECO:0000259" key="5">
    <source>
        <dbReference type="Pfam" id="PF00465"/>
    </source>
</evidence>
<evidence type="ECO:0000256" key="3">
    <source>
        <dbReference type="PIRSR" id="PIRSR000112-1"/>
    </source>
</evidence>
<accession>A0A2V3W4Y2</accession>
<dbReference type="RefSeq" id="WP_170114390.1">
    <property type="nucleotide sequence ID" value="NZ_QJJR01000016.1"/>
</dbReference>
<organism evidence="6 7">
    <name type="scientific">Streptohalobacillus salinus</name>
    <dbReference type="NCBI Taxonomy" id="621096"/>
    <lineage>
        <taxon>Bacteria</taxon>
        <taxon>Bacillati</taxon>
        <taxon>Bacillota</taxon>
        <taxon>Bacilli</taxon>
        <taxon>Bacillales</taxon>
        <taxon>Bacillaceae</taxon>
        <taxon>Streptohalobacillus</taxon>
    </lineage>
</organism>
<dbReference type="PANTHER" id="PTHR43616:SF3">
    <property type="entry name" value="HYDROXYCARBOXYLATE DEHYDROGENASE A"/>
    <property type="match status" value="1"/>
</dbReference>
<feature type="binding site" evidence="4">
    <location>
        <position position="124"/>
    </location>
    <ligand>
        <name>NAD(+)</name>
        <dbReference type="ChEBI" id="CHEBI:57540"/>
    </ligand>
</feature>
<protein>
    <submittedName>
        <fullName evidence="6">Putative oxidoreductase</fullName>
    </submittedName>
</protein>
<feature type="binding site" evidence="4">
    <location>
        <position position="126"/>
    </location>
    <ligand>
        <name>NAD(+)</name>
        <dbReference type="ChEBI" id="CHEBI:57540"/>
    </ligand>
</feature>
<dbReference type="Proteomes" id="UP000247922">
    <property type="component" value="Unassembled WGS sequence"/>
</dbReference>
<dbReference type="InterPro" id="IPR016205">
    <property type="entry name" value="Glycerol_DH"/>
</dbReference>
<feature type="binding site" evidence="4">
    <location>
        <begin position="93"/>
        <end position="97"/>
    </location>
    <ligand>
        <name>NAD(+)</name>
        <dbReference type="ChEBI" id="CHEBI:57540"/>
    </ligand>
</feature>
<dbReference type="GO" id="GO:0016614">
    <property type="term" value="F:oxidoreductase activity, acting on CH-OH group of donors"/>
    <property type="evidence" value="ECO:0007669"/>
    <property type="project" value="InterPro"/>
</dbReference>
<evidence type="ECO:0000313" key="7">
    <source>
        <dbReference type="Proteomes" id="UP000247922"/>
    </source>
</evidence>
<name>A0A2V3W4Y2_9BACI</name>
<proteinExistence type="predicted"/>
<gene>
    <name evidence="6" type="ORF">DES38_1162</name>
</gene>
<dbReference type="Gene3D" id="1.20.1090.10">
    <property type="entry name" value="Dehydroquinate synthase-like - alpha domain"/>
    <property type="match status" value="1"/>
</dbReference>
<reference evidence="6 7" key="1">
    <citation type="submission" date="2018-05" db="EMBL/GenBank/DDBJ databases">
        <title>Genomic Encyclopedia of Type Strains, Phase IV (KMG-IV): sequencing the most valuable type-strain genomes for metagenomic binning, comparative biology and taxonomic classification.</title>
        <authorList>
            <person name="Goeker M."/>
        </authorList>
    </citation>
    <scope>NUCLEOTIDE SEQUENCE [LARGE SCALE GENOMIC DNA]</scope>
    <source>
        <strain evidence="6 7">DSM 22440</strain>
    </source>
</reference>
<dbReference type="PIRSF" id="PIRSF000112">
    <property type="entry name" value="Glycerol_dehydrogenase"/>
    <property type="match status" value="1"/>
</dbReference>
<dbReference type="AlphaFoldDB" id="A0A2V3W4Y2"/>
<keyword evidence="7" id="KW-1185">Reference proteome</keyword>